<keyword evidence="2" id="KW-1185">Reference proteome</keyword>
<organism evidence="1 2">
    <name type="scientific">Methanolobus profundi</name>
    <dbReference type="NCBI Taxonomy" id="487685"/>
    <lineage>
        <taxon>Archaea</taxon>
        <taxon>Methanobacteriati</taxon>
        <taxon>Methanobacteriota</taxon>
        <taxon>Stenosarchaea group</taxon>
        <taxon>Methanomicrobia</taxon>
        <taxon>Methanosarcinales</taxon>
        <taxon>Methanosarcinaceae</taxon>
        <taxon>Methanolobus</taxon>
    </lineage>
</organism>
<reference evidence="2" key="1">
    <citation type="submission" date="2016-10" db="EMBL/GenBank/DDBJ databases">
        <authorList>
            <person name="Varghese N."/>
            <person name="Submissions S."/>
        </authorList>
    </citation>
    <scope>NUCLEOTIDE SEQUENCE [LARGE SCALE GENOMIC DNA]</scope>
    <source>
        <strain evidence="2">Mob M</strain>
    </source>
</reference>
<dbReference type="AlphaFoldDB" id="A0A1I4P0W5"/>
<proteinExistence type="predicted"/>
<name>A0A1I4P0W5_9EURY</name>
<protein>
    <submittedName>
        <fullName evidence="1">Uncharacterized protein</fullName>
    </submittedName>
</protein>
<dbReference type="Proteomes" id="UP000198535">
    <property type="component" value="Unassembled WGS sequence"/>
</dbReference>
<evidence type="ECO:0000313" key="2">
    <source>
        <dbReference type="Proteomes" id="UP000198535"/>
    </source>
</evidence>
<accession>A0A1I4P0W5</accession>
<gene>
    <name evidence="1" type="ORF">SAMN04488696_0385</name>
</gene>
<dbReference type="EMBL" id="FOUJ01000001">
    <property type="protein sequence ID" value="SFM21315.1"/>
    <property type="molecule type" value="Genomic_DNA"/>
</dbReference>
<evidence type="ECO:0000313" key="1">
    <source>
        <dbReference type="EMBL" id="SFM21315.1"/>
    </source>
</evidence>
<sequence length="69" mass="7663">MDDRKVIVYEISNVIDVFFPEINSQLPPIKMGGFLLQSDKGEILYSSVESFTVDKSADSSIEIESLCSS</sequence>